<dbReference type="SUPFAM" id="SSF51430">
    <property type="entry name" value="NAD(P)-linked oxidoreductase"/>
    <property type="match status" value="1"/>
</dbReference>
<dbReference type="Gene3D" id="3.20.20.100">
    <property type="entry name" value="NADP-dependent oxidoreductase domain"/>
    <property type="match status" value="1"/>
</dbReference>
<keyword evidence="6" id="KW-1185">Reference proteome</keyword>
<dbReference type="AlphaFoldDB" id="A0AB73T4V2"/>
<dbReference type="PANTHER" id="PTHR43827">
    <property type="entry name" value="2,5-DIKETO-D-GLUCONIC ACID REDUCTASE"/>
    <property type="match status" value="1"/>
</dbReference>
<feature type="domain" description="NADP-dependent oxidoreductase" evidence="4">
    <location>
        <begin position="359"/>
        <end position="589"/>
    </location>
</feature>
<dbReference type="PANTHER" id="PTHR43827:SF3">
    <property type="entry name" value="NADP-DEPENDENT OXIDOREDUCTASE DOMAIN-CONTAINING PROTEIN"/>
    <property type="match status" value="1"/>
</dbReference>
<evidence type="ECO:0000259" key="4">
    <source>
        <dbReference type="Pfam" id="PF00248"/>
    </source>
</evidence>
<dbReference type="InterPro" id="IPR023210">
    <property type="entry name" value="NADP_OxRdtase_dom"/>
</dbReference>
<dbReference type="InterPro" id="IPR036812">
    <property type="entry name" value="NAD(P)_OxRdtase_dom_sf"/>
</dbReference>
<reference evidence="5 6" key="1">
    <citation type="submission" date="2018-05" db="EMBL/GenBank/DDBJ databases">
        <authorList>
            <person name="Goeker M."/>
            <person name="Huntemann M."/>
            <person name="Clum A."/>
            <person name="Pillay M."/>
            <person name="Palaniappan K."/>
            <person name="Varghese N."/>
            <person name="Mikhailova N."/>
            <person name="Stamatis D."/>
            <person name="Reddy T."/>
            <person name="Daum C."/>
            <person name="Shapiro N."/>
            <person name="Ivanova N."/>
            <person name="Kyrpides N."/>
            <person name="Woyke T."/>
        </authorList>
    </citation>
    <scope>NUCLEOTIDE SEQUENCE [LARGE SCALE GENOMIC DNA]</scope>
    <source>
        <strain evidence="5 6">DSM 26524</strain>
    </source>
</reference>
<dbReference type="PRINTS" id="PR00069">
    <property type="entry name" value="ALDKETRDTASE"/>
</dbReference>
<evidence type="ECO:0000256" key="2">
    <source>
        <dbReference type="ARBA" id="ARBA00022857"/>
    </source>
</evidence>
<dbReference type="CDD" id="cd19071">
    <property type="entry name" value="AKR_AKR1-5-like"/>
    <property type="match status" value="1"/>
</dbReference>
<evidence type="ECO:0000313" key="6">
    <source>
        <dbReference type="Proteomes" id="UP000245412"/>
    </source>
</evidence>
<name>A0AB73T4V2_9FIRM</name>
<keyword evidence="2" id="KW-0521">NADP</keyword>
<sequence length="609" mass="71291">MFGKQTSQYKKWVSHAENLGMMPMNLDIVNTGSTPSLLAYDYNLWKLRGFNMASQPQPLYYDFETLKKYANHLRKGAIVIISIEEFKLIVDAYENESSDHKYYLWLNSDQIRTYSKSKDFLLKKIPIVLHPQFLLHDVKRFVNGLPADRENYSKLKTADDIEWANRWMNGWKNEFGWNDRYELSAKQIENIRINTDRLKDMVDFCRDNEWTPYLVISPFSPTLESLMPTDILDQCLWNPVNSIAEGKKVSVINLYSCKELLHNELYENALCFNDSGRLKFNKLLQDRIGVTEEINLVDDKKMYMLRNEITIPWISFGTGVIWRYTRNKLLFGKWLIRNCLRSIKHMKISRELYGNLHIKRILHDAYDTGYRMFDSGRIYAHSEESIGATVSNYQDVFLATKCSAMDVTRAASPNDVAGNLDNSLSNLKKDHVDLYMLHWPEGDWLNYYKQIIDCYNKGKCRAFGACNLNLDDLKKIKSEGIDLPMVVQTEIHPLCVRKELRDYCREHGIQLMAHTSTGNGTKKLRDNSLMKHLMEKYHKSCTQIVLRWHYQNNVIPVISTFHKEHMKENLDIFDFELTSAEMKSIDGLDENLIVLNSHGIDDPNYIYNF</sequence>
<evidence type="ECO:0000313" key="5">
    <source>
        <dbReference type="EMBL" id="PWJ76171.1"/>
    </source>
</evidence>
<dbReference type="GO" id="GO:0016616">
    <property type="term" value="F:oxidoreductase activity, acting on the CH-OH group of donors, NAD or NADP as acceptor"/>
    <property type="evidence" value="ECO:0007669"/>
    <property type="project" value="UniProtKB-ARBA"/>
</dbReference>
<gene>
    <name evidence="5" type="ORF">C7383_105207</name>
</gene>
<evidence type="ECO:0000256" key="1">
    <source>
        <dbReference type="ARBA" id="ARBA00007905"/>
    </source>
</evidence>
<proteinExistence type="inferred from homology"/>
<organism evidence="5 6">
    <name type="scientific">Murimonas intestini</name>
    <dbReference type="NCBI Taxonomy" id="1337051"/>
    <lineage>
        <taxon>Bacteria</taxon>
        <taxon>Bacillati</taxon>
        <taxon>Bacillota</taxon>
        <taxon>Clostridia</taxon>
        <taxon>Lachnospirales</taxon>
        <taxon>Lachnospiraceae</taxon>
        <taxon>Murimonas</taxon>
    </lineage>
</organism>
<dbReference type="RefSeq" id="WP_257497612.1">
    <property type="nucleotide sequence ID" value="NZ_JANKBI010000003.1"/>
</dbReference>
<keyword evidence="3" id="KW-0560">Oxidoreductase</keyword>
<dbReference type="EMBL" id="QGGY01000005">
    <property type="protein sequence ID" value="PWJ76171.1"/>
    <property type="molecule type" value="Genomic_DNA"/>
</dbReference>
<dbReference type="InterPro" id="IPR020471">
    <property type="entry name" value="AKR"/>
</dbReference>
<evidence type="ECO:0000256" key="3">
    <source>
        <dbReference type="ARBA" id="ARBA00023002"/>
    </source>
</evidence>
<comment type="caution">
    <text evidence="5">The sequence shown here is derived from an EMBL/GenBank/DDBJ whole genome shotgun (WGS) entry which is preliminary data.</text>
</comment>
<accession>A0AB73T4V2</accession>
<comment type="similarity">
    <text evidence="1">Belongs to the aldo/keto reductase family.</text>
</comment>
<dbReference type="Proteomes" id="UP000245412">
    <property type="component" value="Unassembled WGS sequence"/>
</dbReference>
<dbReference type="Pfam" id="PF00248">
    <property type="entry name" value="Aldo_ket_red"/>
    <property type="match status" value="1"/>
</dbReference>
<protein>
    <submittedName>
        <fullName evidence="5">Diketogulonate reductase-like aldo/keto reductase</fullName>
    </submittedName>
</protein>